<feature type="region of interest" description="Disordered" evidence="1">
    <location>
        <begin position="39"/>
        <end position="65"/>
    </location>
</feature>
<dbReference type="AlphaFoldDB" id="A0AA91Q3H5"/>
<protein>
    <submittedName>
        <fullName evidence="2">Uncharacterized protein</fullName>
    </submittedName>
</protein>
<evidence type="ECO:0000313" key="3">
    <source>
        <dbReference type="Proteomes" id="UP000195602"/>
    </source>
</evidence>
<dbReference type="EMBL" id="LYUB02000001">
    <property type="protein sequence ID" value="OVF10644.1"/>
    <property type="molecule type" value="Genomic_DNA"/>
</dbReference>
<reference evidence="2 3" key="1">
    <citation type="submission" date="2017-04" db="EMBL/GenBank/DDBJ databases">
        <title>Draft genome of the yeast Clavispora lusitaniae type strain CBS 6936.</title>
        <authorList>
            <person name="Durrens P."/>
            <person name="Klopp C."/>
            <person name="Biteau N."/>
            <person name="Fitton-Ouhabi V."/>
            <person name="Dementhon K."/>
            <person name="Accoceberry I."/>
            <person name="Sherman D.J."/>
            <person name="Noel T."/>
        </authorList>
    </citation>
    <scope>NUCLEOTIDE SEQUENCE [LARGE SCALE GENOMIC DNA]</scope>
    <source>
        <strain evidence="2 3">CBS 6936</strain>
    </source>
</reference>
<comment type="caution">
    <text evidence="2">The sequence shown here is derived from an EMBL/GenBank/DDBJ whole genome shotgun (WGS) entry which is preliminary data.</text>
</comment>
<accession>A0AA91Q3H5</accession>
<evidence type="ECO:0000313" key="2">
    <source>
        <dbReference type="EMBL" id="OVF10644.1"/>
    </source>
</evidence>
<evidence type="ECO:0000256" key="1">
    <source>
        <dbReference type="SAM" id="MobiDB-lite"/>
    </source>
</evidence>
<dbReference type="Proteomes" id="UP000195602">
    <property type="component" value="Unassembled WGS sequence"/>
</dbReference>
<sequence length="65" mass="6785">MAHYAVTIVPDSATHGLLSSSFSILSDALTCQARAKAARAPSCMEPKNPDPQLIATASKSRSAQL</sequence>
<gene>
    <name evidence="2" type="ORF">A9F13_01g00363</name>
</gene>
<dbReference type="KEGG" id="clus:A9F13_01g00363"/>
<organism evidence="2 3">
    <name type="scientific">Clavispora lusitaniae</name>
    <name type="common">Candida lusitaniae</name>
    <dbReference type="NCBI Taxonomy" id="36911"/>
    <lineage>
        <taxon>Eukaryota</taxon>
        <taxon>Fungi</taxon>
        <taxon>Dikarya</taxon>
        <taxon>Ascomycota</taxon>
        <taxon>Saccharomycotina</taxon>
        <taxon>Pichiomycetes</taxon>
        <taxon>Metschnikowiaceae</taxon>
        <taxon>Clavispora</taxon>
    </lineage>
</organism>
<feature type="compositionally biased region" description="Polar residues" evidence="1">
    <location>
        <begin position="55"/>
        <end position="65"/>
    </location>
</feature>
<proteinExistence type="predicted"/>
<name>A0AA91Q3H5_CLALS</name>